<feature type="non-terminal residue" evidence="1">
    <location>
        <position position="83"/>
    </location>
</feature>
<dbReference type="GO" id="GO:0061630">
    <property type="term" value="F:ubiquitin protein ligase activity"/>
    <property type="evidence" value="ECO:0007669"/>
    <property type="project" value="InterPro"/>
</dbReference>
<dbReference type="SUPFAM" id="SSF57850">
    <property type="entry name" value="RING/U-box"/>
    <property type="match status" value="1"/>
</dbReference>
<dbReference type="InterPro" id="IPR013083">
    <property type="entry name" value="Znf_RING/FYVE/PHD"/>
</dbReference>
<evidence type="ECO:0000313" key="2">
    <source>
        <dbReference type="Proteomes" id="UP000604825"/>
    </source>
</evidence>
<dbReference type="PANTHER" id="PTHR22894:SF5">
    <property type="entry name" value="RING-TYPE DOMAIN-CONTAINING PROTEIN"/>
    <property type="match status" value="1"/>
</dbReference>
<name>A0A811SPS1_9POAL</name>
<evidence type="ECO:0000313" key="1">
    <source>
        <dbReference type="EMBL" id="CAD6342808.1"/>
    </source>
</evidence>
<dbReference type="Gene3D" id="3.30.40.10">
    <property type="entry name" value="Zinc/RING finger domain, C3HC4 (zinc finger)"/>
    <property type="match status" value="1"/>
</dbReference>
<reference evidence="1" key="1">
    <citation type="submission" date="2020-10" db="EMBL/GenBank/DDBJ databases">
        <authorList>
            <person name="Han B."/>
            <person name="Lu T."/>
            <person name="Zhao Q."/>
            <person name="Huang X."/>
            <person name="Zhao Y."/>
        </authorList>
    </citation>
    <scope>NUCLEOTIDE SEQUENCE</scope>
</reference>
<dbReference type="Proteomes" id="UP000604825">
    <property type="component" value="Unassembled WGS sequence"/>
</dbReference>
<dbReference type="AlphaFoldDB" id="A0A811SPS1"/>
<gene>
    <name evidence="1" type="ORF">NCGR_LOCUS66915</name>
</gene>
<protein>
    <submittedName>
        <fullName evidence="1">Uncharacterized protein</fullName>
    </submittedName>
</protein>
<accession>A0A811SPS1</accession>
<comment type="caution">
    <text evidence="1">The sequence shown here is derived from an EMBL/GenBank/DDBJ whole genome shotgun (WGS) entry which is preliminary data.</text>
</comment>
<organism evidence="1 2">
    <name type="scientific">Miscanthus lutarioriparius</name>
    <dbReference type="NCBI Taxonomy" id="422564"/>
    <lineage>
        <taxon>Eukaryota</taxon>
        <taxon>Viridiplantae</taxon>
        <taxon>Streptophyta</taxon>
        <taxon>Embryophyta</taxon>
        <taxon>Tracheophyta</taxon>
        <taxon>Spermatophyta</taxon>
        <taxon>Magnoliopsida</taxon>
        <taxon>Liliopsida</taxon>
        <taxon>Poales</taxon>
        <taxon>Poaceae</taxon>
        <taxon>PACMAD clade</taxon>
        <taxon>Panicoideae</taxon>
        <taxon>Andropogonodae</taxon>
        <taxon>Andropogoneae</taxon>
        <taxon>Saccharinae</taxon>
        <taxon>Miscanthus</taxon>
    </lineage>
</organism>
<dbReference type="EMBL" id="CAJGYO010000607">
    <property type="protein sequence ID" value="CAD6342808.1"/>
    <property type="molecule type" value="Genomic_DNA"/>
</dbReference>
<dbReference type="InterPro" id="IPR038896">
    <property type="entry name" value="RNF170"/>
</dbReference>
<dbReference type="PANTHER" id="PTHR22894">
    <property type="entry name" value="RING-TYPE DOMAIN-CONTAINING PROTEIN"/>
    <property type="match status" value="1"/>
</dbReference>
<sequence>MSSSSSASAVPPEDDVCSVCHDRFRIPCQANCSHWFCGKSLLLLFFLSLPGPAVPLFSLRRFGCSFPNLDPTAWREIEPVGRC</sequence>
<dbReference type="OrthoDB" id="9049620at2759"/>
<keyword evidence="2" id="KW-1185">Reference proteome</keyword>
<proteinExistence type="predicted"/>